<dbReference type="InterPro" id="IPR002509">
    <property type="entry name" value="NODB_dom"/>
</dbReference>
<dbReference type="AlphaFoldDB" id="A0A1G8D019"/>
<evidence type="ECO:0000256" key="3">
    <source>
        <dbReference type="SAM" id="SignalP"/>
    </source>
</evidence>
<keyword evidence="2" id="KW-0378">Hydrolase</keyword>
<dbReference type="GO" id="GO:0016020">
    <property type="term" value="C:membrane"/>
    <property type="evidence" value="ECO:0007669"/>
    <property type="project" value="TreeGrafter"/>
</dbReference>
<dbReference type="GO" id="GO:0016810">
    <property type="term" value="F:hydrolase activity, acting on carbon-nitrogen (but not peptide) bonds"/>
    <property type="evidence" value="ECO:0007669"/>
    <property type="project" value="InterPro"/>
</dbReference>
<dbReference type="PROSITE" id="PS51677">
    <property type="entry name" value="NODB"/>
    <property type="match status" value="1"/>
</dbReference>
<evidence type="ECO:0000259" key="4">
    <source>
        <dbReference type="PROSITE" id="PS51677"/>
    </source>
</evidence>
<dbReference type="Proteomes" id="UP000198923">
    <property type="component" value="Unassembled WGS sequence"/>
</dbReference>
<keyword evidence="1" id="KW-0479">Metal-binding</keyword>
<dbReference type="GO" id="GO:0046872">
    <property type="term" value="F:metal ion binding"/>
    <property type="evidence" value="ECO:0007669"/>
    <property type="project" value="UniProtKB-KW"/>
</dbReference>
<keyword evidence="6" id="KW-1185">Reference proteome</keyword>
<name>A0A1G8D019_9ACTN</name>
<dbReference type="CDD" id="cd10917">
    <property type="entry name" value="CE4_NodB_like_6s_7s"/>
    <property type="match status" value="1"/>
</dbReference>
<keyword evidence="3" id="KW-0732">Signal</keyword>
<dbReference type="Pfam" id="PF01522">
    <property type="entry name" value="Polysacc_deac_1"/>
    <property type="match status" value="1"/>
</dbReference>
<dbReference type="RefSeq" id="WP_093171708.1">
    <property type="nucleotide sequence ID" value="NZ_FNCN01000017.1"/>
</dbReference>
<reference evidence="5 6" key="1">
    <citation type="submission" date="2016-10" db="EMBL/GenBank/DDBJ databases">
        <authorList>
            <person name="de Groot N.N."/>
        </authorList>
    </citation>
    <scope>NUCLEOTIDE SEQUENCE [LARGE SCALE GENOMIC DNA]</scope>
    <source>
        <strain evidence="5 6">CPCC 201354</strain>
    </source>
</reference>
<dbReference type="PANTHER" id="PTHR10587">
    <property type="entry name" value="GLYCOSYL TRANSFERASE-RELATED"/>
    <property type="match status" value="1"/>
</dbReference>
<dbReference type="OrthoDB" id="3521160at2"/>
<evidence type="ECO:0000256" key="2">
    <source>
        <dbReference type="ARBA" id="ARBA00022801"/>
    </source>
</evidence>
<dbReference type="InterPro" id="IPR011330">
    <property type="entry name" value="Glyco_hydro/deAcase_b/a-brl"/>
</dbReference>
<dbReference type="InterPro" id="IPR050248">
    <property type="entry name" value="Polysacc_deacetylase_ArnD"/>
</dbReference>
<protein>
    <submittedName>
        <fullName evidence="5">Peptidoglycan/xylan/chitin deacetylase, PgdA/CDA1 family</fullName>
    </submittedName>
</protein>
<gene>
    <name evidence="5" type="ORF">SAMN05421505_11738</name>
</gene>
<evidence type="ECO:0000256" key="1">
    <source>
        <dbReference type="ARBA" id="ARBA00022723"/>
    </source>
</evidence>
<organism evidence="5 6">
    <name type="scientific">Sinosporangium album</name>
    <dbReference type="NCBI Taxonomy" id="504805"/>
    <lineage>
        <taxon>Bacteria</taxon>
        <taxon>Bacillati</taxon>
        <taxon>Actinomycetota</taxon>
        <taxon>Actinomycetes</taxon>
        <taxon>Streptosporangiales</taxon>
        <taxon>Streptosporangiaceae</taxon>
        <taxon>Sinosporangium</taxon>
    </lineage>
</organism>
<accession>A0A1G8D019</accession>
<dbReference type="EMBL" id="FNCN01000017">
    <property type="protein sequence ID" value="SDH50739.1"/>
    <property type="molecule type" value="Genomic_DNA"/>
</dbReference>
<feature type="signal peptide" evidence="3">
    <location>
        <begin position="1"/>
        <end position="22"/>
    </location>
</feature>
<sequence>MKSLAAAVLAATTLLTPGTAQAGATAPPVNCAKVKCLALTFDDGPGPHTARLLDLLAVHRAKASFYLVGKRVEEDPRLTGRIAREGHEIGNHTYSHPRLTELTDGEILDQWADTQRLIVKATGRRPTTMRPPYGGTDDRVLDLAASAGLAQIMWTGTTLDWKLREKNAIERKVLSLARRDGVILMHDVVPATVEAMPSILTALKKRGYHLVTVSALRRGKPLGPGESYPPRPTQ</sequence>
<evidence type="ECO:0000313" key="6">
    <source>
        <dbReference type="Proteomes" id="UP000198923"/>
    </source>
</evidence>
<dbReference type="GO" id="GO:0005975">
    <property type="term" value="P:carbohydrate metabolic process"/>
    <property type="evidence" value="ECO:0007669"/>
    <property type="project" value="InterPro"/>
</dbReference>
<feature type="domain" description="NodB homology" evidence="4">
    <location>
        <begin position="35"/>
        <end position="211"/>
    </location>
</feature>
<proteinExistence type="predicted"/>
<dbReference type="PANTHER" id="PTHR10587:SF133">
    <property type="entry name" value="CHITIN DEACETYLASE 1-RELATED"/>
    <property type="match status" value="1"/>
</dbReference>
<dbReference type="Gene3D" id="3.20.20.370">
    <property type="entry name" value="Glycoside hydrolase/deacetylase"/>
    <property type="match status" value="1"/>
</dbReference>
<dbReference type="SUPFAM" id="SSF88713">
    <property type="entry name" value="Glycoside hydrolase/deacetylase"/>
    <property type="match status" value="1"/>
</dbReference>
<feature type="chain" id="PRO_5011638023" evidence="3">
    <location>
        <begin position="23"/>
        <end position="234"/>
    </location>
</feature>
<evidence type="ECO:0000313" key="5">
    <source>
        <dbReference type="EMBL" id="SDH50739.1"/>
    </source>
</evidence>